<gene>
    <name evidence="3" type="ORF">TSOC_003124</name>
</gene>
<feature type="region of interest" description="Disordered" evidence="1">
    <location>
        <begin position="121"/>
        <end position="149"/>
    </location>
</feature>
<accession>A0A2J8ACC9</accession>
<feature type="transmembrane region" description="Helical" evidence="2">
    <location>
        <begin position="210"/>
        <end position="233"/>
    </location>
</feature>
<keyword evidence="4" id="KW-1185">Reference proteome</keyword>
<feature type="compositionally biased region" description="Polar residues" evidence="1">
    <location>
        <begin position="128"/>
        <end position="138"/>
    </location>
</feature>
<sequence length="243" mass="25453">MEVAAAFNAAAEALGVRGKELVGVHRHSHARDHAVDGAAAGLGMESATGAGGGAGAPDAEHPRDQQAPSPTSSAPRKSVTTWWPACWLGSVAPLWQVRGGDEGSRQQQQHEDLAAASTMPVNAGPHSVVSTHTAGATNSLPSSSPLSSKHLSTCRQRRSHCAGPQQAASEEVNCSVHQLLVSAAGRLQILGARCCPTWLRRALPVLVRSIIVFEFAFAITTMAAHWLMLFVLFTAAKLFSTSV</sequence>
<name>A0A2J8ACC9_9CHLO</name>
<evidence type="ECO:0000313" key="4">
    <source>
        <dbReference type="Proteomes" id="UP000236333"/>
    </source>
</evidence>
<keyword evidence="2" id="KW-0472">Membrane</keyword>
<feature type="compositionally biased region" description="Polar residues" evidence="1">
    <location>
        <begin position="66"/>
        <end position="77"/>
    </location>
</feature>
<proteinExistence type="predicted"/>
<evidence type="ECO:0000256" key="2">
    <source>
        <dbReference type="SAM" id="Phobius"/>
    </source>
</evidence>
<organism evidence="3 4">
    <name type="scientific">Tetrabaena socialis</name>
    <dbReference type="NCBI Taxonomy" id="47790"/>
    <lineage>
        <taxon>Eukaryota</taxon>
        <taxon>Viridiplantae</taxon>
        <taxon>Chlorophyta</taxon>
        <taxon>core chlorophytes</taxon>
        <taxon>Chlorophyceae</taxon>
        <taxon>CS clade</taxon>
        <taxon>Chlamydomonadales</taxon>
        <taxon>Tetrabaenaceae</taxon>
        <taxon>Tetrabaena</taxon>
    </lineage>
</organism>
<evidence type="ECO:0000313" key="3">
    <source>
        <dbReference type="EMBL" id="PNH10174.1"/>
    </source>
</evidence>
<dbReference type="AlphaFoldDB" id="A0A2J8ACC9"/>
<feature type="compositionally biased region" description="Low complexity" evidence="1">
    <location>
        <begin position="139"/>
        <end position="148"/>
    </location>
</feature>
<dbReference type="OrthoDB" id="544367at2759"/>
<keyword evidence="2" id="KW-1133">Transmembrane helix</keyword>
<dbReference type="Proteomes" id="UP000236333">
    <property type="component" value="Unassembled WGS sequence"/>
</dbReference>
<evidence type="ECO:0000256" key="1">
    <source>
        <dbReference type="SAM" id="MobiDB-lite"/>
    </source>
</evidence>
<keyword evidence="2" id="KW-0812">Transmembrane</keyword>
<comment type="caution">
    <text evidence="3">The sequence shown here is derived from an EMBL/GenBank/DDBJ whole genome shotgun (WGS) entry which is preliminary data.</text>
</comment>
<reference evidence="3 4" key="1">
    <citation type="journal article" date="2017" name="Mol. Biol. Evol.">
        <title>The 4-celled Tetrabaena socialis nuclear genome reveals the essential components for genetic control of cell number at the origin of multicellularity in the volvocine lineage.</title>
        <authorList>
            <person name="Featherston J."/>
            <person name="Arakaki Y."/>
            <person name="Hanschen E.R."/>
            <person name="Ferris P.J."/>
            <person name="Michod R.E."/>
            <person name="Olson B.J.S.C."/>
            <person name="Nozaki H."/>
            <person name="Durand P.M."/>
        </authorList>
    </citation>
    <scope>NUCLEOTIDE SEQUENCE [LARGE SCALE GENOMIC DNA]</scope>
    <source>
        <strain evidence="3 4">NIES-571</strain>
    </source>
</reference>
<protein>
    <submittedName>
        <fullName evidence="3">Uncharacterized protein</fullName>
    </submittedName>
</protein>
<dbReference type="EMBL" id="PGGS01000064">
    <property type="protein sequence ID" value="PNH10174.1"/>
    <property type="molecule type" value="Genomic_DNA"/>
</dbReference>
<feature type="region of interest" description="Disordered" evidence="1">
    <location>
        <begin position="43"/>
        <end position="77"/>
    </location>
</feature>